<gene>
    <name evidence="1" type="ORF">ACFQT0_12835</name>
</gene>
<keyword evidence="2" id="KW-1185">Reference proteome</keyword>
<dbReference type="SUPFAM" id="SSF56925">
    <property type="entry name" value="OMPA-like"/>
    <property type="match status" value="1"/>
</dbReference>
<dbReference type="EMBL" id="JBHTEK010000001">
    <property type="protein sequence ID" value="MFC7668170.1"/>
    <property type="molecule type" value="Genomic_DNA"/>
</dbReference>
<proteinExistence type="predicted"/>
<reference evidence="2" key="1">
    <citation type="journal article" date="2019" name="Int. J. Syst. Evol. Microbiol.">
        <title>The Global Catalogue of Microorganisms (GCM) 10K type strain sequencing project: providing services to taxonomists for standard genome sequencing and annotation.</title>
        <authorList>
            <consortium name="The Broad Institute Genomics Platform"/>
            <consortium name="The Broad Institute Genome Sequencing Center for Infectious Disease"/>
            <person name="Wu L."/>
            <person name="Ma J."/>
        </authorList>
    </citation>
    <scope>NUCLEOTIDE SEQUENCE [LARGE SCALE GENOMIC DNA]</scope>
    <source>
        <strain evidence="2">JCM 19635</strain>
    </source>
</reference>
<accession>A0ABW2U7H0</accession>
<protein>
    <recommendedName>
        <fullName evidence="3">Outer membrane protein beta-barrel domain-containing protein</fullName>
    </recommendedName>
</protein>
<sequence>MIPNTFTGGPFEVGTRALNLGFGVGSRYSYGTKLLPGTSSVSPAISLSYEQGLLAAGPGVVSAGVLAGFRRASYTVNGGGKWKYADVIMTVRGVFHYPIPALPELDTYAGVGLGVRHNSASYEGSTASPDEGNKTELATGIFVGARYFLLQNFGAFAELGYDQSYLKIGLSAKF</sequence>
<evidence type="ECO:0008006" key="3">
    <source>
        <dbReference type="Google" id="ProtNLM"/>
    </source>
</evidence>
<comment type="caution">
    <text evidence="1">The sequence shown here is derived from an EMBL/GenBank/DDBJ whole genome shotgun (WGS) entry which is preliminary data.</text>
</comment>
<evidence type="ECO:0000313" key="2">
    <source>
        <dbReference type="Proteomes" id="UP001596513"/>
    </source>
</evidence>
<organism evidence="1 2">
    <name type="scientific">Hymenobacter humi</name>
    <dbReference type="NCBI Taxonomy" id="1411620"/>
    <lineage>
        <taxon>Bacteria</taxon>
        <taxon>Pseudomonadati</taxon>
        <taxon>Bacteroidota</taxon>
        <taxon>Cytophagia</taxon>
        <taxon>Cytophagales</taxon>
        <taxon>Hymenobacteraceae</taxon>
        <taxon>Hymenobacter</taxon>
    </lineage>
</organism>
<dbReference type="Proteomes" id="UP001596513">
    <property type="component" value="Unassembled WGS sequence"/>
</dbReference>
<evidence type="ECO:0000313" key="1">
    <source>
        <dbReference type="EMBL" id="MFC7668170.1"/>
    </source>
</evidence>
<dbReference type="RefSeq" id="WP_380203272.1">
    <property type="nucleotide sequence ID" value="NZ_JBHTEK010000001.1"/>
</dbReference>
<dbReference type="InterPro" id="IPR011250">
    <property type="entry name" value="OMP/PagP_B-barrel"/>
</dbReference>
<name>A0ABW2U7H0_9BACT</name>